<dbReference type="EMBL" id="MU859069">
    <property type="protein sequence ID" value="KAK3956138.1"/>
    <property type="molecule type" value="Genomic_DNA"/>
</dbReference>
<dbReference type="InterPro" id="IPR050121">
    <property type="entry name" value="Cytochrome_P450_monoxygenase"/>
</dbReference>
<organism evidence="7 8">
    <name type="scientific">Pseudoneurospora amorphoporcata</name>
    <dbReference type="NCBI Taxonomy" id="241081"/>
    <lineage>
        <taxon>Eukaryota</taxon>
        <taxon>Fungi</taxon>
        <taxon>Dikarya</taxon>
        <taxon>Ascomycota</taxon>
        <taxon>Pezizomycotina</taxon>
        <taxon>Sordariomycetes</taxon>
        <taxon>Sordariomycetidae</taxon>
        <taxon>Sordariales</taxon>
        <taxon>Sordariaceae</taxon>
        <taxon>Pseudoneurospora</taxon>
    </lineage>
</organism>
<sequence length="452" mass="50502">MAILTALQELPISREVVAGTLVVMALAYIVNTVVVWRRLSHFPGLWWAGLSNWGFFSDALKLRQPTAMMEYHDRYGTLVRVGPGTVFTDDPEIVYRITAVRGRYTRAKWYQALRLDPDRDSVVNVIDDNLHTAMRRKMAPGFRPMDFALTAQYFTSDVISELAFGKGFGNCDADADVKGYLVKWPFRPFFYSEDMALGPVVRIARDVVMERFGPAADKTKAQKRDMLASFICNGIQPEQAIGESVLQLSAGADTPATCIRVAILHLISNNVAYRRLQAEIDRCLTDGTIADPDAVIRDSEGRKMPYLQAVIKESLRLAPPAAQPLPKIVPPEGDTIAGRFLHGGTEIGPERWLEADARELALMNSTVDLVFSHGKWMCLGKNVALMEFNKIFVEIFKRFDISIVDGFKPLDIVQPGLFLLKNFWIRIAHRESDDVVKFAVSATDLGLGEMVA</sequence>
<comment type="caution">
    <text evidence="7">The sequence shown here is derived from an EMBL/GenBank/DDBJ whole genome shotgun (WGS) entry which is preliminary data.</text>
</comment>
<dbReference type="GO" id="GO:0004497">
    <property type="term" value="F:monooxygenase activity"/>
    <property type="evidence" value="ECO:0007669"/>
    <property type="project" value="InterPro"/>
</dbReference>
<dbReference type="Proteomes" id="UP001303222">
    <property type="component" value="Unassembled WGS sequence"/>
</dbReference>
<dbReference type="InterPro" id="IPR001128">
    <property type="entry name" value="Cyt_P450"/>
</dbReference>
<evidence type="ECO:0000313" key="7">
    <source>
        <dbReference type="EMBL" id="KAK3956138.1"/>
    </source>
</evidence>
<gene>
    <name evidence="7" type="ORF">QBC32DRAFT_395005</name>
</gene>
<keyword evidence="6" id="KW-0812">Transmembrane</keyword>
<dbReference type="GO" id="GO:0020037">
    <property type="term" value="F:heme binding"/>
    <property type="evidence" value="ECO:0007669"/>
    <property type="project" value="InterPro"/>
</dbReference>
<reference evidence="7" key="1">
    <citation type="journal article" date="2023" name="Mol. Phylogenet. Evol.">
        <title>Genome-scale phylogeny and comparative genomics of the fungal order Sordariales.</title>
        <authorList>
            <person name="Hensen N."/>
            <person name="Bonometti L."/>
            <person name="Westerberg I."/>
            <person name="Brannstrom I.O."/>
            <person name="Guillou S."/>
            <person name="Cros-Aarteil S."/>
            <person name="Calhoun S."/>
            <person name="Haridas S."/>
            <person name="Kuo A."/>
            <person name="Mondo S."/>
            <person name="Pangilinan J."/>
            <person name="Riley R."/>
            <person name="LaButti K."/>
            <person name="Andreopoulos B."/>
            <person name="Lipzen A."/>
            <person name="Chen C."/>
            <person name="Yan M."/>
            <person name="Daum C."/>
            <person name="Ng V."/>
            <person name="Clum A."/>
            <person name="Steindorff A."/>
            <person name="Ohm R.A."/>
            <person name="Martin F."/>
            <person name="Silar P."/>
            <person name="Natvig D.O."/>
            <person name="Lalanne C."/>
            <person name="Gautier V."/>
            <person name="Ament-Velasquez S.L."/>
            <person name="Kruys A."/>
            <person name="Hutchinson M.I."/>
            <person name="Powell A.J."/>
            <person name="Barry K."/>
            <person name="Miller A.N."/>
            <person name="Grigoriev I.V."/>
            <person name="Debuchy R."/>
            <person name="Gladieux P."/>
            <person name="Hiltunen Thoren M."/>
            <person name="Johannesson H."/>
        </authorList>
    </citation>
    <scope>NUCLEOTIDE SEQUENCE</scope>
    <source>
        <strain evidence="7">CBS 626.80</strain>
    </source>
</reference>
<evidence type="ECO:0000256" key="5">
    <source>
        <dbReference type="ARBA" id="ARBA00023194"/>
    </source>
</evidence>
<evidence type="ECO:0000256" key="1">
    <source>
        <dbReference type="ARBA" id="ARBA00004792"/>
    </source>
</evidence>
<keyword evidence="4" id="KW-0408">Iron</keyword>
<keyword evidence="5" id="KW-0045">Antibiotic biosynthesis</keyword>
<reference evidence="7" key="2">
    <citation type="submission" date="2023-06" db="EMBL/GenBank/DDBJ databases">
        <authorList>
            <consortium name="Lawrence Berkeley National Laboratory"/>
            <person name="Mondo S.J."/>
            <person name="Hensen N."/>
            <person name="Bonometti L."/>
            <person name="Westerberg I."/>
            <person name="Brannstrom I.O."/>
            <person name="Guillou S."/>
            <person name="Cros-Aarteil S."/>
            <person name="Calhoun S."/>
            <person name="Haridas S."/>
            <person name="Kuo A."/>
            <person name="Pangilinan J."/>
            <person name="Riley R."/>
            <person name="Labutti K."/>
            <person name="Andreopoulos B."/>
            <person name="Lipzen A."/>
            <person name="Chen C."/>
            <person name="Yanf M."/>
            <person name="Daum C."/>
            <person name="Ng V."/>
            <person name="Clum A."/>
            <person name="Steindorff A."/>
            <person name="Ohm R."/>
            <person name="Martin F."/>
            <person name="Silar P."/>
            <person name="Natvig D."/>
            <person name="Lalanne C."/>
            <person name="Gautier V."/>
            <person name="Ament-Velasquez S.L."/>
            <person name="Kruys A."/>
            <person name="Hutchinson M.I."/>
            <person name="Powell A.J."/>
            <person name="Barry K."/>
            <person name="Miller A.N."/>
            <person name="Grigoriev I.V."/>
            <person name="Debuchy R."/>
            <person name="Gladieux P."/>
            <person name="Thoren M.H."/>
            <person name="Johannesson H."/>
        </authorList>
    </citation>
    <scope>NUCLEOTIDE SEQUENCE</scope>
    <source>
        <strain evidence="7">CBS 626.80</strain>
    </source>
</reference>
<keyword evidence="6" id="KW-0472">Membrane</keyword>
<protein>
    <submittedName>
        <fullName evidence="7">Cytochrome P450</fullName>
    </submittedName>
</protein>
<comment type="pathway">
    <text evidence="1">Antibiotic biosynthesis.</text>
</comment>
<dbReference type="PANTHER" id="PTHR24305:SF168">
    <property type="entry name" value="P450, PUTATIVE (EUROFUNG)-RELATED"/>
    <property type="match status" value="1"/>
</dbReference>
<keyword evidence="3" id="KW-0479">Metal-binding</keyword>
<keyword evidence="8" id="KW-1185">Reference proteome</keyword>
<name>A0AAN6P5Y0_9PEZI</name>
<evidence type="ECO:0000256" key="4">
    <source>
        <dbReference type="ARBA" id="ARBA00023004"/>
    </source>
</evidence>
<dbReference type="PRINTS" id="PR00385">
    <property type="entry name" value="P450"/>
</dbReference>
<dbReference type="Pfam" id="PF00067">
    <property type="entry name" value="p450"/>
    <property type="match status" value="2"/>
</dbReference>
<dbReference type="PANTHER" id="PTHR24305">
    <property type="entry name" value="CYTOCHROME P450"/>
    <property type="match status" value="1"/>
</dbReference>
<keyword evidence="6" id="KW-1133">Transmembrane helix</keyword>
<dbReference type="GO" id="GO:0005506">
    <property type="term" value="F:iron ion binding"/>
    <property type="evidence" value="ECO:0007669"/>
    <property type="project" value="InterPro"/>
</dbReference>
<dbReference type="SUPFAM" id="SSF48264">
    <property type="entry name" value="Cytochrome P450"/>
    <property type="match status" value="1"/>
</dbReference>
<evidence type="ECO:0000256" key="3">
    <source>
        <dbReference type="ARBA" id="ARBA00022723"/>
    </source>
</evidence>
<evidence type="ECO:0000256" key="2">
    <source>
        <dbReference type="ARBA" id="ARBA00022617"/>
    </source>
</evidence>
<keyword evidence="2" id="KW-0349">Heme</keyword>
<evidence type="ECO:0000313" key="8">
    <source>
        <dbReference type="Proteomes" id="UP001303222"/>
    </source>
</evidence>
<dbReference type="GO" id="GO:0017000">
    <property type="term" value="P:antibiotic biosynthetic process"/>
    <property type="evidence" value="ECO:0007669"/>
    <property type="project" value="UniProtKB-KW"/>
</dbReference>
<accession>A0AAN6P5Y0</accession>
<proteinExistence type="predicted"/>
<feature type="transmembrane region" description="Helical" evidence="6">
    <location>
        <begin position="16"/>
        <end position="36"/>
    </location>
</feature>
<dbReference type="AlphaFoldDB" id="A0AAN6P5Y0"/>
<dbReference type="InterPro" id="IPR036396">
    <property type="entry name" value="Cyt_P450_sf"/>
</dbReference>
<evidence type="ECO:0000256" key="6">
    <source>
        <dbReference type="SAM" id="Phobius"/>
    </source>
</evidence>
<dbReference type="Gene3D" id="1.10.630.10">
    <property type="entry name" value="Cytochrome P450"/>
    <property type="match status" value="1"/>
</dbReference>
<dbReference type="GO" id="GO:0016705">
    <property type="term" value="F:oxidoreductase activity, acting on paired donors, with incorporation or reduction of molecular oxygen"/>
    <property type="evidence" value="ECO:0007669"/>
    <property type="project" value="InterPro"/>
</dbReference>